<evidence type="ECO:0000313" key="3">
    <source>
        <dbReference type="Proteomes" id="UP000642748"/>
    </source>
</evidence>
<organism evidence="2 3">
    <name type="scientific">Rugosimonospora africana</name>
    <dbReference type="NCBI Taxonomy" id="556532"/>
    <lineage>
        <taxon>Bacteria</taxon>
        <taxon>Bacillati</taxon>
        <taxon>Actinomycetota</taxon>
        <taxon>Actinomycetes</taxon>
        <taxon>Micromonosporales</taxon>
        <taxon>Micromonosporaceae</taxon>
        <taxon>Rugosimonospora</taxon>
    </lineage>
</organism>
<dbReference type="AlphaFoldDB" id="A0A8J3QL78"/>
<accession>A0A8J3QL78</accession>
<feature type="region of interest" description="Disordered" evidence="1">
    <location>
        <begin position="343"/>
        <end position="369"/>
    </location>
</feature>
<dbReference type="RefSeq" id="WP_203915601.1">
    <property type="nucleotide sequence ID" value="NZ_BONZ01000001.1"/>
</dbReference>
<proteinExistence type="predicted"/>
<dbReference type="EMBL" id="BONZ01000001">
    <property type="protein sequence ID" value="GIH11869.1"/>
    <property type="molecule type" value="Genomic_DNA"/>
</dbReference>
<keyword evidence="3" id="KW-1185">Reference proteome</keyword>
<gene>
    <name evidence="2" type="ORF">Raf01_00410</name>
</gene>
<name>A0A8J3QL78_9ACTN</name>
<dbReference type="Proteomes" id="UP000642748">
    <property type="component" value="Unassembled WGS sequence"/>
</dbReference>
<protein>
    <submittedName>
        <fullName evidence="2">Uncharacterized protein</fullName>
    </submittedName>
</protein>
<dbReference type="SUPFAM" id="SSF52402">
    <property type="entry name" value="Adenine nucleotide alpha hydrolases-like"/>
    <property type="match status" value="1"/>
</dbReference>
<comment type="caution">
    <text evidence="2">The sequence shown here is derived from an EMBL/GenBank/DDBJ whole genome shotgun (WGS) entry which is preliminary data.</text>
</comment>
<evidence type="ECO:0000313" key="2">
    <source>
        <dbReference type="EMBL" id="GIH11869.1"/>
    </source>
</evidence>
<reference evidence="2" key="1">
    <citation type="submission" date="2021-01" db="EMBL/GenBank/DDBJ databases">
        <title>Whole genome shotgun sequence of Rugosimonospora africana NBRC 104875.</title>
        <authorList>
            <person name="Komaki H."/>
            <person name="Tamura T."/>
        </authorList>
    </citation>
    <scope>NUCLEOTIDE SEQUENCE</scope>
    <source>
        <strain evidence="2">NBRC 104875</strain>
    </source>
</reference>
<evidence type="ECO:0000256" key="1">
    <source>
        <dbReference type="SAM" id="MobiDB-lite"/>
    </source>
</evidence>
<sequence length="369" mass="40865">MSWLNRRWIYRRELRHALAEEFVIGEPTVGDGRLSTTVRFGAERWDVWFAGDDLAVDAAGDAFATALLLPAMRRARRLRIEAPVSARLLDNLAVVQSTVHSWDPRYRPVTVDAAEVAGGGRAPAPRPAAAFFSGGVDSCYTAVRQEDRVEALVFLNGFDVAHWDVKMGPSIRDGVASAAKALGKPLIVLDTNIRDPLESVAPWTALHGGVLAAAAHLLSNRYATFYLPATFWCAALQPHGSHPVLDPWWGNDSVALVHDGAERHRPGKALVLAQRPELLRWLRVCWRNTEGRYNCGRCVKCLNTLTAFHEAGALPLLESFPPRRRPELLGAELRWRKLRSNEERNPAFGPRSAGTNHPDWGTRRTGTVS</sequence>